<dbReference type="Gene3D" id="6.10.140.2220">
    <property type="match status" value="1"/>
</dbReference>
<dbReference type="PROSITE" id="PS01360">
    <property type="entry name" value="ZF_MYND_1"/>
    <property type="match status" value="1"/>
</dbReference>
<dbReference type="SUPFAM" id="SSF144232">
    <property type="entry name" value="HIT/MYND zinc finger-like"/>
    <property type="match status" value="1"/>
</dbReference>
<keyword evidence="9" id="KW-0788">Thiol protease</keyword>
<dbReference type="GO" id="GO:0005634">
    <property type="term" value="C:nucleus"/>
    <property type="evidence" value="ECO:0000318"/>
    <property type="project" value="GO_Central"/>
</dbReference>
<reference evidence="17 18" key="1">
    <citation type="journal article" date="2013" name="Proc. Natl. Acad. Sci. U.S.A.">
        <title>Fine-scale variation in meiotic recombination in Mimulus inferred from population shotgun sequencing.</title>
        <authorList>
            <person name="Hellsten U."/>
            <person name="Wright K.M."/>
            <person name="Jenkins J."/>
            <person name="Shu S."/>
            <person name="Yuan Y."/>
            <person name="Wessler S.R."/>
            <person name="Schmutz J."/>
            <person name="Willis J.H."/>
            <person name="Rokhsar D.S."/>
        </authorList>
    </citation>
    <scope>NUCLEOTIDE SEQUENCE [LARGE SCALE GENOMIC DNA]</scope>
    <source>
        <strain evidence="18">cv. DUN x IM62</strain>
    </source>
</reference>
<dbReference type="GO" id="GO:0016579">
    <property type="term" value="P:protein deubiquitination"/>
    <property type="evidence" value="ECO:0007669"/>
    <property type="project" value="InterPro"/>
</dbReference>
<evidence type="ECO:0000256" key="4">
    <source>
        <dbReference type="ARBA" id="ARBA00022670"/>
    </source>
</evidence>
<dbReference type="InterPro" id="IPR001394">
    <property type="entry name" value="Peptidase_C19_UCH"/>
</dbReference>
<dbReference type="InterPro" id="IPR028889">
    <property type="entry name" value="USP"/>
</dbReference>
<keyword evidence="8" id="KW-0378">Hydrolase</keyword>
<keyword evidence="7" id="KW-0833">Ubl conjugation pathway</keyword>
<evidence type="ECO:0000313" key="17">
    <source>
        <dbReference type="EMBL" id="EYU36471.1"/>
    </source>
</evidence>
<dbReference type="AlphaFoldDB" id="A0A022R897"/>
<protein>
    <recommendedName>
        <fullName evidence="3">ubiquitinyl hydrolase 1</fullName>
        <ecNumber evidence="3">3.4.19.12</ecNumber>
    </recommendedName>
</protein>
<evidence type="ECO:0000259" key="15">
    <source>
        <dbReference type="PROSITE" id="PS50235"/>
    </source>
</evidence>
<feature type="coiled-coil region" evidence="12">
    <location>
        <begin position="27"/>
        <end position="54"/>
    </location>
</feature>
<dbReference type="PANTHER" id="PTHR24006">
    <property type="entry name" value="UBIQUITIN CARBOXYL-TERMINAL HYDROLASE"/>
    <property type="match status" value="1"/>
</dbReference>
<dbReference type="FunFam" id="3.90.70.10:FF:000026">
    <property type="entry name" value="Ubiquitin carboxyl-terminal hydrolase 15"/>
    <property type="match status" value="1"/>
</dbReference>
<feature type="compositionally biased region" description="Low complexity" evidence="13">
    <location>
        <begin position="959"/>
        <end position="973"/>
    </location>
</feature>
<sequence length="1031" mass="114137">MLLRGDLGLLCSLVAVVLGWLFVRRKLRRAAARRDEVRRLMAFASEEAARVEREAAAIYRSYGSPLPAQPIVAEEPIVGPGSPPVRQLQYQCEVCFSPTTTRCKQCKAVRYCSRRCQIFHWRQGHKDECHSFSSNQNGDAGAQSDHEEFKQNEIQSSQNVIEVEVMDSTKPVILSSREDVVSDKVSHVLDENNDTETEAEASHDLKKADINVKARVQLLPDESSPSAISKDTSVALNNLKDGNKFDAQSTMNVESIKPLLSEQPTVTSPGHGMPAVSVSNQLKSDCIDIDEKSESSTSSGCNDNGSEEHLLSEPSSPSFDFWGGKIEPVRSKINQVHEDDVSMLNSRSSLRPSSDRINGHVEMLRPDKSKVLVDYPSPAAPALKESIAVSEVSEDGLKPRGPQSLAPKHLDREIGRKNGSLDTLKRQQNDSSGLLSSEARFSSSAYISKPSVLDVESVKNERLQGDASCSLGNGLYARSASARVVDQRRASNFIRHGSLGAGSGKMGRYEGSFPYDVFVKLYHWNEVELCPFGLLNCGNSCYANAVLQCLAFTPPLTAYFLQGLHAKSCRRKEWCFTCEFEALVEKAMETNYPLSPARIMSRMQNVASHLGNGREEDAHEFLRYAIDAMQNICLKEAGVNAPGSLDEETTLMGLTFGGYLQSKIKCMRCGGKSKQHEKIMDLTIEIGGQIGTLEDALRQFTHSEVLDGENKYHCGRCNSYEKAKKKLTVLEAPNVLTIALKRFQSGKFGKLNKPVKFPEILNLATFMSRTSDKSPIYQLYGVLVHLDVSNATFSGHYVCYIKNNQGRWFKADDSVVQPVEVEKVLSKDAYMLFYARCSPRAPKPIRESIACHDPIKPNTIFRTPHQPVSLDNLTPNVDFFRDIKNNNTVNNYTRRRNLEESSSECSSTSSSFFSESESNSTESSNRGSVSTNDEISLDQSLGVDQTVNCWSRQWRGASDSDSSPSQSSSSSSPLCMRRSRLAELGHYSERSGFCSAFNVSSNMDGDRFRETGNCKERVGKNGIEEMGLGGE</sequence>
<feature type="domain" description="USP" evidence="15">
    <location>
        <begin position="532"/>
        <end position="837"/>
    </location>
</feature>
<keyword evidence="10" id="KW-0862">Zinc</keyword>
<keyword evidence="12" id="KW-0175">Coiled coil</keyword>
<dbReference type="PANTHER" id="PTHR24006:SF874">
    <property type="entry name" value="UBIQUITIN CARBOXYL-TERMINAL HYDROLASE 16"/>
    <property type="match status" value="1"/>
</dbReference>
<evidence type="ECO:0000256" key="5">
    <source>
        <dbReference type="ARBA" id="ARBA00022723"/>
    </source>
</evidence>
<feature type="transmembrane region" description="Helical" evidence="14">
    <location>
        <begin position="6"/>
        <end position="23"/>
    </location>
</feature>
<evidence type="ECO:0000256" key="9">
    <source>
        <dbReference type="ARBA" id="ARBA00022807"/>
    </source>
</evidence>
<keyword evidence="14" id="KW-0812">Transmembrane</keyword>
<organism evidence="17 18">
    <name type="scientific">Erythranthe guttata</name>
    <name type="common">Yellow monkey flower</name>
    <name type="synonym">Mimulus guttatus</name>
    <dbReference type="NCBI Taxonomy" id="4155"/>
    <lineage>
        <taxon>Eukaryota</taxon>
        <taxon>Viridiplantae</taxon>
        <taxon>Streptophyta</taxon>
        <taxon>Embryophyta</taxon>
        <taxon>Tracheophyta</taxon>
        <taxon>Spermatophyta</taxon>
        <taxon>Magnoliopsida</taxon>
        <taxon>eudicotyledons</taxon>
        <taxon>Gunneridae</taxon>
        <taxon>Pentapetalae</taxon>
        <taxon>asterids</taxon>
        <taxon>lamiids</taxon>
        <taxon>Lamiales</taxon>
        <taxon>Phrymaceae</taxon>
        <taxon>Erythranthe</taxon>
    </lineage>
</organism>
<feature type="region of interest" description="Disordered" evidence="13">
    <location>
        <begin position="954"/>
        <end position="975"/>
    </location>
</feature>
<dbReference type="EMBL" id="KI630592">
    <property type="protein sequence ID" value="EYU36471.1"/>
    <property type="molecule type" value="Genomic_DNA"/>
</dbReference>
<evidence type="ECO:0000256" key="8">
    <source>
        <dbReference type="ARBA" id="ARBA00022801"/>
    </source>
</evidence>
<dbReference type="Pfam" id="PF01753">
    <property type="entry name" value="zf-MYND"/>
    <property type="match status" value="1"/>
</dbReference>
<dbReference type="GO" id="GO:0005829">
    <property type="term" value="C:cytosol"/>
    <property type="evidence" value="ECO:0000318"/>
    <property type="project" value="GO_Central"/>
</dbReference>
<dbReference type="InterPro" id="IPR050164">
    <property type="entry name" value="Peptidase_C19"/>
</dbReference>
<dbReference type="EC" id="3.4.19.12" evidence="3"/>
<keyword evidence="14" id="KW-1133">Transmembrane helix</keyword>
<evidence type="ECO:0000256" key="2">
    <source>
        <dbReference type="ARBA" id="ARBA00009085"/>
    </source>
</evidence>
<evidence type="ECO:0000256" key="11">
    <source>
        <dbReference type="PROSITE-ProRule" id="PRU00134"/>
    </source>
</evidence>
<feature type="region of interest" description="Disordered" evidence="13">
    <location>
        <begin position="894"/>
        <end position="932"/>
    </location>
</feature>
<keyword evidence="18" id="KW-1185">Reference proteome</keyword>
<evidence type="ECO:0000256" key="3">
    <source>
        <dbReference type="ARBA" id="ARBA00012759"/>
    </source>
</evidence>
<dbReference type="CDD" id="cd02661">
    <property type="entry name" value="Peptidase_C19E"/>
    <property type="match status" value="1"/>
</dbReference>
<evidence type="ECO:0000259" key="16">
    <source>
        <dbReference type="PROSITE" id="PS50865"/>
    </source>
</evidence>
<evidence type="ECO:0000256" key="10">
    <source>
        <dbReference type="ARBA" id="ARBA00022833"/>
    </source>
</evidence>
<dbReference type="FunFam" id="6.10.140.2220:FF:000006">
    <property type="entry name" value="Ubiquitin carboxyl-terminal hydrolase 15"/>
    <property type="match status" value="1"/>
</dbReference>
<dbReference type="InterPro" id="IPR002893">
    <property type="entry name" value="Znf_MYND"/>
</dbReference>
<comment type="similarity">
    <text evidence="2">Belongs to the peptidase C19 family.</text>
</comment>
<dbReference type="Pfam" id="PF00443">
    <property type="entry name" value="UCH"/>
    <property type="match status" value="1"/>
</dbReference>
<feature type="region of interest" description="Disordered" evidence="13">
    <location>
        <begin position="290"/>
        <end position="317"/>
    </location>
</feature>
<accession>A0A022R897</accession>
<evidence type="ECO:0000256" key="6">
    <source>
        <dbReference type="ARBA" id="ARBA00022771"/>
    </source>
</evidence>
<dbReference type="Gene3D" id="3.90.70.10">
    <property type="entry name" value="Cysteine proteinases"/>
    <property type="match status" value="1"/>
</dbReference>
<dbReference type="GO" id="GO:0006508">
    <property type="term" value="P:proteolysis"/>
    <property type="evidence" value="ECO:0007669"/>
    <property type="project" value="UniProtKB-KW"/>
</dbReference>
<proteinExistence type="inferred from homology"/>
<evidence type="ECO:0000313" key="18">
    <source>
        <dbReference type="Proteomes" id="UP000030748"/>
    </source>
</evidence>
<name>A0A022R897_ERYGU</name>
<dbReference type="eggNOG" id="KOG1865">
    <property type="taxonomic scope" value="Eukaryota"/>
</dbReference>
<dbReference type="GO" id="GO:0008270">
    <property type="term" value="F:zinc ion binding"/>
    <property type="evidence" value="ECO:0007669"/>
    <property type="project" value="UniProtKB-KW"/>
</dbReference>
<evidence type="ECO:0000256" key="12">
    <source>
        <dbReference type="SAM" id="Coils"/>
    </source>
</evidence>
<dbReference type="PROSITE" id="PS50235">
    <property type="entry name" value="USP_3"/>
    <property type="match status" value="1"/>
</dbReference>
<keyword evidence="14" id="KW-0472">Membrane</keyword>
<feature type="compositionally biased region" description="Polar residues" evidence="13">
    <location>
        <begin position="295"/>
        <end position="304"/>
    </location>
</feature>
<dbReference type="PROSITE" id="PS00972">
    <property type="entry name" value="USP_1"/>
    <property type="match status" value="1"/>
</dbReference>
<dbReference type="SUPFAM" id="SSF54001">
    <property type="entry name" value="Cysteine proteinases"/>
    <property type="match status" value="1"/>
</dbReference>
<feature type="compositionally biased region" description="Low complexity" evidence="13">
    <location>
        <begin position="903"/>
        <end position="925"/>
    </location>
</feature>
<dbReference type="STRING" id="4155.A0A022R897"/>
<dbReference type="InterPro" id="IPR038765">
    <property type="entry name" value="Papain-like_cys_pep_sf"/>
</dbReference>
<feature type="domain" description="MYND-type" evidence="16">
    <location>
        <begin position="92"/>
        <end position="129"/>
    </location>
</feature>
<dbReference type="GO" id="GO:0004843">
    <property type="term" value="F:cysteine-type deubiquitinase activity"/>
    <property type="evidence" value="ECO:0000318"/>
    <property type="project" value="GO_Central"/>
</dbReference>
<dbReference type="GO" id="GO:0031647">
    <property type="term" value="P:regulation of protein stability"/>
    <property type="evidence" value="ECO:0000318"/>
    <property type="project" value="GO_Central"/>
</dbReference>
<dbReference type="InterPro" id="IPR018200">
    <property type="entry name" value="USP_CS"/>
</dbReference>
<keyword evidence="6 11" id="KW-0863">Zinc-finger</keyword>
<keyword evidence="5" id="KW-0479">Metal-binding</keyword>
<evidence type="ECO:0000256" key="7">
    <source>
        <dbReference type="ARBA" id="ARBA00022786"/>
    </source>
</evidence>
<gene>
    <name evidence="17" type="ORF">MIMGU_mgv1a000653mg</name>
</gene>
<dbReference type="Proteomes" id="UP000030748">
    <property type="component" value="Unassembled WGS sequence"/>
</dbReference>
<dbReference type="PROSITE" id="PS50865">
    <property type="entry name" value="ZF_MYND_2"/>
    <property type="match status" value="1"/>
</dbReference>
<feature type="region of interest" description="Disordered" evidence="13">
    <location>
        <begin position="129"/>
        <end position="151"/>
    </location>
</feature>
<evidence type="ECO:0000256" key="14">
    <source>
        <dbReference type="SAM" id="Phobius"/>
    </source>
</evidence>
<evidence type="ECO:0000256" key="1">
    <source>
        <dbReference type="ARBA" id="ARBA00000707"/>
    </source>
</evidence>
<evidence type="ECO:0000256" key="13">
    <source>
        <dbReference type="SAM" id="MobiDB-lite"/>
    </source>
</evidence>
<comment type="catalytic activity">
    <reaction evidence="1">
        <text>Thiol-dependent hydrolysis of ester, thioester, amide, peptide and isopeptide bonds formed by the C-terminal Gly of ubiquitin (a 76-residue protein attached to proteins as an intracellular targeting signal).</text>
        <dbReference type="EC" id="3.4.19.12"/>
    </reaction>
</comment>
<keyword evidence="4" id="KW-0645">Protease</keyword>